<dbReference type="SUPFAM" id="SSF53474">
    <property type="entry name" value="alpha/beta-Hydrolases"/>
    <property type="match status" value="1"/>
</dbReference>
<dbReference type="InterPro" id="IPR012908">
    <property type="entry name" value="PGAP1-ab_dom-like"/>
</dbReference>
<dbReference type="GO" id="GO:0016788">
    <property type="term" value="F:hydrolase activity, acting on ester bonds"/>
    <property type="evidence" value="ECO:0007669"/>
    <property type="project" value="InterPro"/>
</dbReference>
<dbReference type="RefSeq" id="WP_112836965.1">
    <property type="nucleotide sequence ID" value="NZ_JAOXBJ010000111.1"/>
</dbReference>
<name>A0A379G4W9_9GAMM</name>
<gene>
    <name evidence="2" type="ORF">NCTC12026_02349</name>
</gene>
<accession>A0A379G4W9</accession>
<dbReference type="PANTHER" id="PTHR11440">
    <property type="entry name" value="LECITHIN-CHOLESTEROL ACYLTRANSFERASE-RELATED"/>
    <property type="match status" value="1"/>
</dbReference>
<dbReference type="InterPro" id="IPR029058">
    <property type="entry name" value="AB_hydrolase_fold"/>
</dbReference>
<feature type="domain" description="GPI inositol-deacylase PGAP1-like alpha/beta" evidence="1">
    <location>
        <begin position="244"/>
        <end position="314"/>
    </location>
</feature>
<dbReference type="AlphaFoldDB" id="A0A379G4W9"/>
<dbReference type="Proteomes" id="UP000255129">
    <property type="component" value="Unassembled WGS sequence"/>
</dbReference>
<dbReference type="OrthoDB" id="9814331at2"/>
<proteinExistence type="predicted"/>
<dbReference type="EMBL" id="UGUA01000002">
    <property type="protein sequence ID" value="SUC35946.1"/>
    <property type="molecule type" value="Genomic_DNA"/>
</dbReference>
<evidence type="ECO:0000259" key="1">
    <source>
        <dbReference type="Pfam" id="PF07819"/>
    </source>
</evidence>
<organism evidence="2 3">
    <name type="scientific">Providencia rustigianii</name>
    <dbReference type="NCBI Taxonomy" id="158850"/>
    <lineage>
        <taxon>Bacteria</taxon>
        <taxon>Pseudomonadati</taxon>
        <taxon>Pseudomonadota</taxon>
        <taxon>Gammaproteobacteria</taxon>
        <taxon>Enterobacterales</taxon>
        <taxon>Morganellaceae</taxon>
        <taxon>Providencia</taxon>
    </lineage>
</organism>
<evidence type="ECO:0000313" key="2">
    <source>
        <dbReference type="EMBL" id="SUC35946.1"/>
    </source>
</evidence>
<protein>
    <submittedName>
        <fullName evidence="2">PGAP1-like protein</fullName>
    </submittedName>
</protein>
<evidence type="ECO:0000313" key="3">
    <source>
        <dbReference type="Proteomes" id="UP000255129"/>
    </source>
</evidence>
<sequence length="567" mass="64691">MVDKSDNEAKIGECQHTSYHLPQWDENGKCSWVDIQRQHKSLNAEAKCIVPPTKVIPVIFIPGIMGTNLMSTNTNKKEIWRGDSLASVYWEWHSKGGHQRQQSLHPDYTRVDNRGDIEKKILTPFSDDGCLFPSRKSRNWGAALGFSYGRFLNVFQAALLDDWQTELVNYEETYRFNDPETMKKIDIALKHEGSLSKLVNKKFNTHEKEDEQVLTPEELNHFKRFLFPVHVFGYNWLQDNKTSAESLKTYIDDVLRLYKKKHGYGLAQEKVIIVTHSMGGLVARYASQVLGMNNKILGIVHGVIPDLGSPAAYRRMKVGAEGEGFMGTAGHVLGATGKELMPVLARAPAALQLLPHPKYRSPWLTIKRHYHDNDLFLPKSKDPFSEIYLQKEAWWRLYESDILDKKKIISDKNWQDYTQLMDTPVRKFMYALENAGYHPETYIFYGKKEKSDGELTWKPTHSTAEYSPHVGIRDAPTKNRRVLEDGYPLQEFTLISSETPGDGTVPVESFDAIKKSSAVKSILATNVEHQSAYDVSNLFHISNKPAIQFTLRAIAKMVKDIPPSESQ</sequence>
<dbReference type="Gene3D" id="3.40.50.1820">
    <property type="entry name" value="alpha/beta hydrolase"/>
    <property type="match status" value="1"/>
</dbReference>
<reference evidence="2 3" key="1">
    <citation type="submission" date="2018-06" db="EMBL/GenBank/DDBJ databases">
        <authorList>
            <consortium name="Pathogen Informatics"/>
            <person name="Doyle S."/>
        </authorList>
    </citation>
    <scope>NUCLEOTIDE SEQUENCE [LARGE SCALE GENOMIC DNA]</scope>
    <source>
        <strain evidence="2 3">NCTC12026</strain>
    </source>
</reference>
<dbReference type="Pfam" id="PF07819">
    <property type="entry name" value="PGAP1"/>
    <property type="match status" value="1"/>
</dbReference>